<evidence type="ECO:0000256" key="6">
    <source>
        <dbReference type="ARBA" id="ARBA00022741"/>
    </source>
</evidence>
<comment type="similarity">
    <text evidence="9">Belongs to the MntA antitoxin family.</text>
</comment>
<evidence type="ECO:0000256" key="7">
    <source>
        <dbReference type="ARBA" id="ARBA00022840"/>
    </source>
</evidence>
<organism evidence="11 12">
    <name type="scientific">Hymenobacter duratus</name>
    <dbReference type="NCBI Taxonomy" id="2771356"/>
    <lineage>
        <taxon>Bacteria</taxon>
        <taxon>Pseudomonadati</taxon>
        <taxon>Bacteroidota</taxon>
        <taxon>Cytophagia</taxon>
        <taxon>Cytophagales</taxon>
        <taxon>Hymenobacteraceae</taxon>
        <taxon>Hymenobacter</taxon>
    </lineage>
</organism>
<dbReference type="Proteomes" id="UP000642468">
    <property type="component" value="Unassembled WGS sequence"/>
</dbReference>
<evidence type="ECO:0000256" key="3">
    <source>
        <dbReference type="ARBA" id="ARBA00022679"/>
    </source>
</evidence>
<keyword evidence="2" id="KW-1277">Toxin-antitoxin system</keyword>
<gene>
    <name evidence="11" type="ORF">IC231_12750</name>
</gene>
<keyword evidence="3" id="KW-0808">Transferase</keyword>
<dbReference type="InterPro" id="IPR002934">
    <property type="entry name" value="Polymerase_NTP_transf_dom"/>
</dbReference>
<evidence type="ECO:0000256" key="8">
    <source>
        <dbReference type="ARBA" id="ARBA00022842"/>
    </source>
</evidence>
<protein>
    <submittedName>
        <fullName evidence="11">Nucleotidyltransferase family protein</fullName>
    </submittedName>
</protein>
<comment type="caution">
    <text evidence="11">The sequence shown here is derived from an EMBL/GenBank/DDBJ whole genome shotgun (WGS) entry which is preliminary data.</text>
</comment>
<evidence type="ECO:0000313" key="11">
    <source>
        <dbReference type="EMBL" id="MBD2715907.1"/>
    </source>
</evidence>
<keyword evidence="12" id="KW-1185">Reference proteome</keyword>
<dbReference type="RefSeq" id="WP_190784858.1">
    <property type="nucleotide sequence ID" value="NZ_JACWZZ010000002.1"/>
</dbReference>
<dbReference type="CDD" id="cd05403">
    <property type="entry name" value="NT_KNTase_like"/>
    <property type="match status" value="1"/>
</dbReference>
<dbReference type="Pfam" id="PF01909">
    <property type="entry name" value="NTP_transf_2"/>
    <property type="match status" value="1"/>
</dbReference>
<keyword evidence="6" id="KW-0547">Nucleotide-binding</keyword>
<comment type="cofactor">
    <cofactor evidence="1">
        <name>Mg(2+)</name>
        <dbReference type="ChEBI" id="CHEBI:18420"/>
    </cofactor>
</comment>
<keyword evidence="4" id="KW-0548">Nucleotidyltransferase</keyword>
<dbReference type="PANTHER" id="PTHR33571">
    <property type="entry name" value="SSL8005 PROTEIN"/>
    <property type="match status" value="1"/>
</dbReference>
<accession>A0ABR8JKL8</accession>
<proteinExistence type="inferred from homology"/>
<dbReference type="InterPro" id="IPR043519">
    <property type="entry name" value="NT_sf"/>
</dbReference>
<reference evidence="11 12" key="1">
    <citation type="submission" date="2020-09" db="EMBL/GenBank/DDBJ databases">
        <authorList>
            <person name="Kim M.K."/>
        </authorList>
    </citation>
    <scope>NUCLEOTIDE SEQUENCE [LARGE SCALE GENOMIC DNA]</scope>
    <source>
        <strain evidence="11 12">BT646</strain>
    </source>
</reference>
<dbReference type="InterPro" id="IPR052038">
    <property type="entry name" value="Type-VII_TA_antitoxin"/>
</dbReference>
<dbReference type="SUPFAM" id="SSF81301">
    <property type="entry name" value="Nucleotidyltransferase"/>
    <property type="match status" value="1"/>
</dbReference>
<evidence type="ECO:0000256" key="2">
    <source>
        <dbReference type="ARBA" id="ARBA00022649"/>
    </source>
</evidence>
<keyword evidence="8" id="KW-0460">Magnesium</keyword>
<evidence type="ECO:0000256" key="4">
    <source>
        <dbReference type="ARBA" id="ARBA00022695"/>
    </source>
</evidence>
<keyword evidence="7" id="KW-0067">ATP-binding</keyword>
<evidence type="ECO:0000256" key="5">
    <source>
        <dbReference type="ARBA" id="ARBA00022723"/>
    </source>
</evidence>
<evidence type="ECO:0000256" key="1">
    <source>
        <dbReference type="ARBA" id="ARBA00001946"/>
    </source>
</evidence>
<evidence type="ECO:0000256" key="9">
    <source>
        <dbReference type="ARBA" id="ARBA00038276"/>
    </source>
</evidence>
<name>A0ABR8JKL8_9BACT</name>
<evidence type="ECO:0000313" key="12">
    <source>
        <dbReference type="Proteomes" id="UP000642468"/>
    </source>
</evidence>
<dbReference type="Gene3D" id="3.30.460.10">
    <property type="entry name" value="Beta Polymerase, domain 2"/>
    <property type="match status" value="1"/>
</dbReference>
<dbReference type="EMBL" id="JACWZZ010000002">
    <property type="protein sequence ID" value="MBD2715907.1"/>
    <property type="molecule type" value="Genomic_DNA"/>
</dbReference>
<evidence type="ECO:0000259" key="10">
    <source>
        <dbReference type="Pfam" id="PF01909"/>
    </source>
</evidence>
<sequence>MQTRQQLEAILRDLKPLLASRFRVRSLGYFGSFATDTAGPYSDVDILAEFVEPPGWEFFELEELLENALRRKVDLVTPDALKRQLRDSILAQVRYV</sequence>
<feature type="domain" description="Polymerase nucleotidyl transferase" evidence="10">
    <location>
        <begin position="12"/>
        <end position="90"/>
    </location>
</feature>
<keyword evidence="5" id="KW-0479">Metal-binding</keyword>
<dbReference type="PANTHER" id="PTHR33571:SF12">
    <property type="entry name" value="BSL3053 PROTEIN"/>
    <property type="match status" value="1"/>
</dbReference>